<dbReference type="AlphaFoldDB" id="A0A3P3DEU6"/>
<evidence type="ECO:0000313" key="2">
    <source>
        <dbReference type="Proteomes" id="UP000282125"/>
    </source>
</evidence>
<evidence type="ECO:0008006" key="3">
    <source>
        <dbReference type="Google" id="ProtNLM"/>
    </source>
</evidence>
<organism evidence="1 2">
    <name type="scientific">Falsigemmobacter faecalis</name>
    <dbReference type="NCBI Taxonomy" id="2488730"/>
    <lineage>
        <taxon>Bacteria</taxon>
        <taxon>Pseudomonadati</taxon>
        <taxon>Pseudomonadota</taxon>
        <taxon>Alphaproteobacteria</taxon>
        <taxon>Rhodobacterales</taxon>
        <taxon>Paracoccaceae</taxon>
        <taxon>Falsigemmobacter</taxon>
    </lineage>
</organism>
<evidence type="ECO:0000313" key="1">
    <source>
        <dbReference type="EMBL" id="RRH72374.1"/>
    </source>
</evidence>
<dbReference type="EMBL" id="RRAZ01000024">
    <property type="protein sequence ID" value="RRH72374.1"/>
    <property type="molecule type" value="Genomic_DNA"/>
</dbReference>
<gene>
    <name evidence="1" type="ORF">EG244_14770</name>
</gene>
<comment type="caution">
    <text evidence="1">The sequence shown here is derived from an EMBL/GenBank/DDBJ whole genome shotgun (WGS) entry which is preliminary data.</text>
</comment>
<sequence>MSLKHRKRIEDAFGWAKIIGGIAQTACRGIGFMRALHQGHGRQQSRKAAEIAGCMTTSGKHGMQACD</sequence>
<keyword evidence="2" id="KW-1185">Reference proteome</keyword>
<reference evidence="1 2" key="1">
    <citation type="submission" date="2018-11" db="EMBL/GenBank/DDBJ databases">
        <title>Gemmobacter sp. nov., YIM 102744-1 draft genome.</title>
        <authorList>
            <person name="Li G."/>
            <person name="Jiang Y."/>
        </authorList>
    </citation>
    <scope>NUCLEOTIDE SEQUENCE [LARGE SCALE GENOMIC DNA]</scope>
    <source>
        <strain evidence="1 2">YIM 102744-1</strain>
    </source>
</reference>
<protein>
    <recommendedName>
        <fullName evidence="3">Transposase DDE domain-containing protein</fullName>
    </recommendedName>
</protein>
<accession>A0A3P3DEU6</accession>
<dbReference type="Proteomes" id="UP000282125">
    <property type="component" value="Unassembled WGS sequence"/>
</dbReference>
<proteinExistence type="predicted"/>
<dbReference type="OrthoDB" id="9774608at2"/>
<name>A0A3P3DEU6_9RHOB</name>